<keyword evidence="3" id="KW-1185">Reference proteome</keyword>
<feature type="region of interest" description="Disordered" evidence="1">
    <location>
        <begin position="127"/>
        <end position="147"/>
    </location>
</feature>
<comment type="caution">
    <text evidence="2">The sequence shown here is derived from an EMBL/GenBank/DDBJ whole genome shotgun (WGS) entry which is preliminary data.</text>
</comment>
<proteinExistence type="predicted"/>
<dbReference type="Proteomes" id="UP001221898">
    <property type="component" value="Unassembled WGS sequence"/>
</dbReference>
<evidence type="ECO:0000313" key="3">
    <source>
        <dbReference type="Proteomes" id="UP001221898"/>
    </source>
</evidence>
<sequence>MLLEEIPGRHNEMCKLVFPSQYRASAGGRLHSPSDTFSGGNNYRSCRAVATLCWLALRLRLGDPCTPAWARACDVPAGFIHLELTACKFIAAGASEALCRLQRRGRGHGEEGENRPRFRKRHEAAAVDNAAEAPSQGGRTATKQRGRGAMTFTAVHLRMFF</sequence>
<evidence type="ECO:0000256" key="1">
    <source>
        <dbReference type="SAM" id="MobiDB-lite"/>
    </source>
</evidence>
<evidence type="ECO:0000313" key="2">
    <source>
        <dbReference type="EMBL" id="KAJ8413073.1"/>
    </source>
</evidence>
<organism evidence="2 3">
    <name type="scientific">Aldrovandia affinis</name>
    <dbReference type="NCBI Taxonomy" id="143900"/>
    <lineage>
        <taxon>Eukaryota</taxon>
        <taxon>Metazoa</taxon>
        <taxon>Chordata</taxon>
        <taxon>Craniata</taxon>
        <taxon>Vertebrata</taxon>
        <taxon>Euteleostomi</taxon>
        <taxon>Actinopterygii</taxon>
        <taxon>Neopterygii</taxon>
        <taxon>Teleostei</taxon>
        <taxon>Notacanthiformes</taxon>
        <taxon>Halosauridae</taxon>
        <taxon>Aldrovandia</taxon>
    </lineage>
</organism>
<name>A0AAD7T309_9TELE</name>
<dbReference type="EMBL" id="JAINUG010000017">
    <property type="protein sequence ID" value="KAJ8413073.1"/>
    <property type="molecule type" value="Genomic_DNA"/>
</dbReference>
<dbReference type="AlphaFoldDB" id="A0AAD7T309"/>
<accession>A0AAD7T309</accession>
<gene>
    <name evidence="2" type="ORF">AAFF_G00106550</name>
</gene>
<reference evidence="2" key="1">
    <citation type="journal article" date="2023" name="Science">
        <title>Genome structures resolve the early diversification of teleost fishes.</title>
        <authorList>
            <person name="Parey E."/>
            <person name="Louis A."/>
            <person name="Montfort J."/>
            <person name="Bouchez O."/>
            <person name="Roques C."/>
            <person name="Iampietro C."/>
            <person name="Lluch J."/>
            <person name="Castinel A."/>
            <person name="Donnadieu C."/>
            <person name="Desvignes T."/>
            <person name="Floi Bucao C."/>
            <person name="Jouanno E."/>
            <person name="Wen M."/>
            <person name="Mejri S."/>
            <person name="Dirks R."/>
            <person name="Jansen H."/>
            <person name="Henkel C."/>
            <person name="Chen W.J."/>
            <person name="Zahm M."/>
            <person name="Cabau C."/>
            <person name="Klopp C."/>
            <person name="Thompson A.W."/>
            <person name="Robinson-Rechavi M."/>
            <person name="Braasch I."/>
            <person name="Lecointre G."/>
            <person name="Bobe J."/>
            <person name="Postlethwait J.H."/>
            <person name="Berthelot C."/>
            <person name="Roest Crollius H."/>
            <person name="Guiguen Y."/>
        </authorList>
    </citation>
    <scope>NUCLEOTIDE SEQUENCE</scope>
    <source>
        <strain evidence="2">NC1722</strain>
    </source>
</reference>
<protein>
    <submittedName>
        <fullName evidence="2">Uncharacterized protein</fullName>
    </submittedName>
</protein>